<dbReference type="InterPro" id="IPR016181">
    <property type="entry name" value="Acyl_CoA_acyltransferase"/>
</dbReference>
<sequence>MSPFDDANFCFPVQPGLLANDRVKLTLMTPTRHASAFFHATSAHPDIYAHMPSGPFATEADFVTFLQQKALADPAFLILAIIDKTQPPSAEDDEGALAGMMSFFDTSTIHLSTEIGYVVTLPPFRRTHVTTNAVGLMLQYAFTAEADGGMGLRRVQWKANSVNAASIRVAQRLGFRDEGLLRWHMVFRDGVQKGKVGNGRPLPKGSLDGDVGRDTVVLGLCWDEWEGGVRETVSELMVRTV</sequence>
<reference evidence="2" key="1">
    <citation type="submission" date="2023-06" db="EMBL/GenBank/DDBJ databases">
        <title>Genome-scale phylogeny and comparative genomics of the fungal order Sordariales.</title>
        <authorList>
            <consortium name="Lawrence Berkeley National Laboratory"/>
            <person name="Hensen N."/>
            <person name="Bonometti L."/>
            <person name="Westerberg I."/>
            <person name="Brannstrom I.O."/>
            <person name="Guillou S."/>
            <person name="Cros-Aarteil S."/>
            <person name="Calhoun S."/>
            <person name="Haridas S."/>
            <person name="Kuo A."/>
            <person name="Mondo S."/>
            <person name="Pangilinan J."/>
            <person name="Riley R."/>
            <person name="LaButti K."/>
            <person name="Andreopoulos B."/>
            <person name="Lipzen A."/>
            <person name="Chen C."/>
            <person name="Yanf M."/>
            <person name="Daum C."/>
            <person name="Ng V."/>
            <person name="Clum A."/>
            <person name="Steindorff A."/>
            <person name="Ohm R."/>
            <person name="Martin F."/>
            <person name="Silar P."/>
            <person name="Natvig D."/>
            <person name="Lalanne C."/>
            <person name="Gautier V."/>
            <person name="Ament-velasquez S.L."/>
            <person name="Kruys A."/>
            <person name="Hutchinson M.I."/>
            <person name="Powell A.J."/>
            <person name="Barry K."/>
            <person name="Miller A.N."/>
            <person name="Grigoriev I.V."/>
            <person name="Debuchy R."/>
            <person name="Gladieux P."/>
            <person name="Thoren M.H."/>
            <person name="Johannesson H."/>
        </authorList>
    </citation>
    <scope>NUCLEOTIDE SEQUENCE</scope>
    <source>
        <strain evidence="2">SMH3187-1</strain>
    </source>
</reference>
<dbReference type="InterPro" id="IPR000182">
    <property type="entry name" value="GNAT_dom"/>
</dbReference>
<keyword evidence="3" id="KW-1185">Reference proteome</keyword>
<feature type="domain" description="N-acetyltransferase" evidence="1">
    <location>
        <begin position="51"/>
        <end position="203"/>
    </location>
</feature>
<proteinExistence type="predicted"/>
<dbReference type="PROSITE" id="PS51186">
    <property type="entry name" value="GNAT"/>
    <property type="match status" value="1"/>
</dbReference>
<dbReference type="AlphaFoldDB" id="A0AA40KB51"/>
<evidence type="ECO:0000313" key="2">
    <source>
        <dbReference type="EMBL" id="KAK0752698.1"/>
    </source>
</evidence>
<comment type="caution">
    <text evidence="2">The sequence shown here is derived from an EMBL/GenBank/DDBJ whole genome shotgun (WGS) entry which is preliminary data.</text>
</comment>
<dbReference type="SUPFAM" id="SSF55729">
    <property type="entry name" value="Acyl-CoA N-acyltransferases (Nat)"/>
    <property type="match status" value="1"/>
</dbReference>
<dbReference type="InterPro" id="IPR051908">
    <property type="entry name" value="Ribosomal_N-acetyltransferase"/>
</dbReference>
<dbReference type="Gene3D" id="3.40.630.30">
    <property type="match status" value="1"/>
</dbReference>
<accession>A0AA40KB51</accession>
<name>A0AA40KB51_9PEZI</name>
<dbReference type="EMBL" id="JAUKUD010000001">
    <property type="protein sequence ID" value="KAK0752698.1"/>
    <property type="molecule type" value="Genomic_DNA"/>
</dbReference>
<dbReference type="GO" id="GO:0008999">
    <property type="term" value="F:protein-N-terminal-alanine acetyltransferase activity"/>
    <property type="evidence" value="ECO:0007669"/>
    <property type="project" value="TreeGrafter"/>
</dbReference>
<evidence type="ECO:0000313" key="3">
    <source>
        <dbReference type="Proteomes" id="UP001172155"/>
    </source>
</evidence>
<protein>
    <submittedName>
        <fullName evidence="2">Acetyltransferase</fullName>
    </submittedName>
</protein>
<dbReference type="Pfam" id="PF13302">
    <property type="entry name" value="Acetyltransf_3"/>
    <property type="match status" value="1"/>
</dbReference>
<dbReference type="PANTHER" id="PTHR43441">
    <property type="entry name" value="RIBOSOMAL-PROTEIN-SERINE ACETYLTRANSFERASE"/>
    <property type="match status" value="1"/>
</dbReference>
<organism evidence="2 3">
    <name type="scientific">Schizothecium vesticola</name>
    <dbReference type="NCBI Taxonomy" id="314040"/>
    <lineage>
        <taxon>Eukaryota</taxon>
        <taxon>Fungi</taxon>
        <taxon>Dikarya</taxon>
        <taxon>Ascomycota</taxon>
        <taxon>Pezizomycotina</taxon>
        <taxon>Sordariomycetes</taxon>
        <taxon>Sordariomycetidae</taxon>
        <taxon>Sordariales</taxon>
        <taxon>Schizotheciaceae</taxon>
        <taxon>Schizothecium</taxon>
    </lineage>
</organism>
<evidence type="ECO:0000259" key="1">
    <source>
        <dbReference type="PROSITE" id="PS51186"/>
    </source>
</evidence>
<dbReference type="Proteomes" id="UP001172155">
    <property type="component" value="Unassembled WGS sequence"/>
</dbReference>
<dbReference type="PANTHER" id="PTHR43441:SF5">
    <property type="entry name" value="FAMILY ACETYLTRANSFERASE, PUTATIVE-RELATED"/>
    <property type="match status" value="1"/>
</dbReference>
<dbReference type="GO" id="GO:1990189">
    <property type="term" value="F:protein N-terminal-serine acetyltransferase activity"/>
    <property type="evidence" value="ECO:0007669"/>
    <property type="project" value="TreeGrafter"/>
</dbReference>
<gene>
    <name evidence="2" type="ORF">B0T18DRAFT_356414</name>
</gene>